<dbReference type="AlphaFoldDB" id="A0AAV8WXJ4"/>
<dbReference type="Gene3D" id="2.30.30.100">
    <property type="match status" value="1"/>
</dbReference>
<accession>A0AAV8WXJ4</accession>
<keyword evidence="3" id="KW-0507">mRNA processing</keyword>
<keyword evidence="4" id="KW-0747">Spliceosome</keyword>
<reference evidence="12" key="1">
    <citation type="journal article" date="2023" name="Insect Mol. Biol.">
        <title>Genome sequencing provides insights into the evolution of gene families encoding plant cell wall-degrading enzymes in longhorned beetles.</title>
        <authorList>
            <person name="Shin N.R."/>
            <person name="Okamura Y."/>
            <person name="Kirsch R."/>
            <person name="Pauchet Y."/>
        </authorList>
    </citation>
    <scope>NUCLEOTIDE SEQUENCE</scope>
    <source>
        <strain evidence="12">RBIC_L_NR</strain>
    </source>
</reference>
<dbReference type="InterPro" id="IPR001163">
    <property type="entry name" value="Sm_dom_euk/arc"/>
</dbReference>
<dbReference type="GO" id="GO:0005681">
    <property type="term" value="C:spliceosomal complex"/>
    <property type="evidence" value="ECO:0007669"/>
    <property type="project" value="UniProtKB-KW"/>
</dbReference>
<dbReference type="InterPro" id="IPR010920">
    <property type="entry name" value="LSM_dom_sf"/>
</dbReference>
<dbReference type="InterPro" id="IPR011333">
    <property type="entry name" value="SKP1/BTB/POZ_sf"/>
</dbReference>
<dbReference type="PROSITE" id="PS50097">
    <property type="entry name" value="BTB"/>
    <property type="match status" value="1"/>
</dbReference>
<evidence type="ECO:0000313" key="12">
    <source>
        <dbReference type="EMBL" id="KAJ8931232.1"/>
    </source>
</evidence>
<dbReference type="Pfam" id="PF00651">
    <property type="entry name" value="BTB"/>
    <property type="match status" value="1"/>
</dbReference>
<sequence length="548" mass="61963">MGSRVGGLGTAGLPADKALAGVPRLLDDLQRLSEDSDSADIVFILGRDEERVFAHRVILMASFQTAKRGEVCRIPGCSVSPAAPGTPTPVRLPQAPPDTFKQFLMYVYTGKILLQDSGVFEMMALAQELGVDELRNACEDHVTSTLSVPSACTFLQAQAQIEYFGILVSNCRKCRLQTFCLPARVKVKKRLLNLLKMAYKPQKVQKVMVQPINLIFRYLQNRSRVQVWLYENIHLRIEGHIVGFDEYMNLVLDDAEEYYLCLEEEDVWRAVLNWAKYQAGVTQPTAHWTEEERARVCQHLSYVINHVRLLLIDSQVFAEEVEPTGAVPMELSLERYRHAALPSKYPEAAEDQRLRPRISPHMFPGSLILGQDKSHYQRILNAWFGHAKQTWRLVYRASSHGYSASSFHRHCDGISPTYVIVLGARGEICGGFSDAAWGRPPGKNHYVLSERAFLFTLYNHQGLPPTQFHLKETFGDVLDQFLELVLIFLISSNCNSNMDSYSNLPHTYDGEGASPSILMGDYNFTVADYEVFTPLNTSSKLSKNERYQ</sequence>
<organism evidence="12 13">
    <name type="scientific">Rhamnusium bicolor</name>
    <dbReference type="NCBI Taxonomy" id="1586634"/>
    <lineage>
        <taxon>Eukaryota</taxon>
        <taxon>Metazoa</taxon>
        <taxon>Ecdysozoa</taxon>
        <taxon>Arthropoda</taxon>
        <taxon>Hexapoda</taxon>
        <taxon>Insecta</taxon>
        <taxon>Pterygota</taxon>
        <taxon>Neoptera</taxon>
        <taxon>Endopterygota</taxon>
        <taxon>Coleoptera</taxon>
        <taxon>Polyphaga</taxon>
        <taxon>Cucujiformia</taxon>
        <taxon>Chrysomeloidea</taxon>
        <taxon>Cerambycidae</taxon>
        <taxon>Lepturinae</taxon>
        <taxon>Rhagiini</taxon>
        <taxon>Rhamnusium</taxon>
    </lineage>
</organism>
<proteinExistence type="inferred from homology"/>
<name>A0AAV8WXJ4_9CUCU</name>
<dbReference type="CDD" id="cd01718">
    <property type="entry name" value="Sm_E"/>
    <property type="match status" value="1"/>
</dbReference>
<comment type="caution">
    <text evidence="12">The sequence shown here is derived from an EMBL/GenBank/DDBJ whole genome shotgun (WGS) entry which is preliminary data.</text>
</comment>
<dbReference type="SUPFAM" id="SSF54695">
    <property type="entry name" value="POZ domain"/>
    <property type="match status" value="1"/>
</dbReference>
<dbReference type="Pfam" id="PF01423">
    <property type="entry name" value="LSM"/>
    <property type="match status" value="1"/>
</dbReference>
<keyword evidence="13" id="KW-1185">Reference proteome</keyword>
<evidence type="ECO:0000256" key="6">
    <source>
        <dbReference type="ARBA" id="ARBA00023187"/>
    </source>
</evidence>
<evidence type="ECO:0000256" key="2">
    <source>
        <dbReference type="ARBA" id="ARBA00006850"/>
    </source>
</evidence>
<dbReference type="Pfam" id="PF07534">
    <property type="entry name" value="TLD"/>
    <property type="match status" value="1"/>
</dbReference>
<comment type="similarity">
    <text evidence="2">Belongs to the snRNP Sm proteins family.</text>
</comment>
<dbReference type="GO" id="GO:0000398">
    <property type="term" value="P:mRNA splicing, via spliceosome"/>
    <property type="evidence" value="ECO:0007669"/>
    <property type="project" value="InterPro"/>
</dbReference>
<dbReference type="InterPro" id="IPR006571">
    <property type="entry name" value="TLDc_dom"/>
</dbReference>
<dbReference type="SMART" id="SM00225">
    <property type="entry name" value="BTB"/>
    <property type="match status" value="1"/>
</dbReference>
<comment type="subcellular location">
    <subcellularLocation>
        <location evidence="1">Nucleus</location>
    </subcellularLocation>
</comment>
<keyword evidence="8" id="KW-0687">Ribonucleoprotein</keyword>
<dbReference type="InterPro" id="IPR027078">
    <property type="entry name" value="snRNP-E"/>
</dbReference>
<dbReference type="PROSITE" id="PS51886">
    <property type="entry name" value="TLDC"/>
    <property type="match status" value="1"/>
</dbReference>
<evidence type="ECO:0000256" key="9">
    <source>
        <dbReference type="ARBA" id="ARBA00030143"/>
    </source>
</evidence>
<protein>
    <recommendedName>
        <fullName evidence="9">Sm protein E</fullName>
    </recommendedName>
</protein>
<feature type="domain" description="TLDc" evidence="11">
    <location>
        <begin position="366"/>
        <end position="535"/>
    </location>
</feature>
<evidence type="ECO:0000256" key="8">
    <source>
        <dbReference type="ARBA" id="ARBA00023274"/>
    </source>
</evidence>
<evidence type="ECO:0000256" key="1">
    <source>
        <dbReference type="ARBA" id="ARBA00004123"/>
    </source>
</evidence>
<evidence type="ECO:0000259" key="10">
    <source>
        <dbReference type="PROSITE" id="PS50097"/>
    </source>
</evidence>
<dbReference type="Gene3D" id="3.30.710.10">
    <property type="entry name" value="Potassium Channel Kv1.1, Chain A"/>
    <property type="match status" value="1"/>
</dbReference>
<evidence type="ECO:0000256" key="7">
    <source>
        <dbReference type="ARBA" id="ARBA00023242"/>
    </source>
</evidence>
<dbReference type="Proteomes" id="UP001162156">
    <property type="component" value="Unassembled WGS sequence"/>
</dbReference>
<evidence type="ECO:0000256" key="5">
    <source>
        <dbReference type="ARBA" id="ARBA00022884"/>
    </source>
</evidence>
<dbReference type="SMART" id="SM00584">
    <property type="entry name" value="TLDc"/>
    <property type="match status" value="1"/>
</dbReference>
<evidence type="ECO:0000256" key="4">
    <source>
        <dbReference type="ARBA" id="ARBA00022728"/>
    </source>
</evidence>
<dbReference type="PANTHER" id="PTHR11193">
    <property type="entry name" value="SMALL NUCLEAR RIBONUCLEOPROTEIN E"/>
    <property type="match status" value="1"/>
</dbReference>
<feature type="domain" description="BTB" evidence="10">
    <location>
        <begin position="39"/>
        <end position="116"/>
    </location>
</feature>
<evidence type="ECO:0000313" key="13">
    <source>
        <dbReference type="Proteomes" id="UP001162156"/>
    </source>
</evidence>
<evidence type="ECO:0000259" key="11">
    <source>
        <dbReference type="PROSITE" id="PS51886"/>
    </source>
</evidence>
<dbReference type="SMART" id="SM00651">
    <property type="entry name" value="Sm"/>
    <property type="match status" value="1"/>
</dbReference>
<dbReference type="InterPro" id="IPR000210">
    <property type="entry name" value="BTB/POZ_dom"/>
</dbReference>
<dbReference type="GO" id="GO:0003723">
    <property type="term" value="F:RNA binding"/>
    <property type="evidence" value="ECO:0007669"/>
    <property type="project" value="UniProtKB-KW"/>
</dbReference>
<dbReference type="EMBL" id="JANEYF010004428">
    <property type="protein sequence ID" value="KAJ8931232.1"/>
    <property type="molecule type" value="Genomic_DNA"/>
</dbReference>
<keyword evidence="7" id="KW-0539">Nucleus</keyword>
<evidence type="ECO:0000256" key="3">
    <source>
        <dbReference type="ARBA" id="ARBA00022664"/>
    </source>
</evidence>
<keyword evidence="5" id="KW-0694">RNA-binding</keyword>
<gene>
    <name evidence="12" type="ORF">NQ314_015876</name>
</gene>
<keyword evidence="6" id="KW-0508">mRNA splicing</keyword>
<dbReference type="SUPFAM" id="SSF50182">
    <property type="entry name" value="Sm-like ribonucleoproteins"/>
    <property type="match status" value="1"/>
</dbReference>